<dbReference type="InterPro" id="IPR059101">
    <property type="entry name" value="NFACT-R_2"/>
</dbReference>
<dbReference type="InterPro" id="IPR014729">
    <property type="entry name" value="Rossmann-like_a/b/a_fold"/>
</dbReference>
<dbReference type="SUPFAM" id="SSF52402">
    <property type="entry name" value="Adenine nucleotide alpha hydrolases-like"/>
    <property type="match status" value="1"/>
</dbReference>
<gene>
    <name evidence="5" type="ORF">GEAMG1_2567</name>
</gene>
<evidence type="ECO:0000313" key="6">
    <source>
        <dbReference type="Proteomes" id="UP001295463"/>
    </source>
</evidence>
<keyword evidence="1" id="KW-0547">Nucleotide-binding</keyword>
<dbReference type="EMBL" id="OW150024">
    <property type="protein sequence ID" value="CAH2032403.1"/>
    <property type="molecule type" value="Genomic_DNA"/>
</dbReference>
<feature type="domain" description="NFACT protein RNA binding" evidence="4">
    <location>
        <begin position="244"/>
        <end position="340"/>
    </location>
</feature>
<keyword evidence="2" id="KW-0067">ATP-binding</keyword>
<evidence type="ECO:0000313" key="5">
    <source>
        <dbReference type="EMBL" id="CAH2032403.1"/>
    </source>
</evidence>
<dbReference type="PANTHER" id="PTHR11933:SF6">
    <property type="entry name" value="THIL AANH DOMAIN-CONTAINING PROTEIN"/>
    <property type="match status" value="1"/>
</dbReference>
<keyword evidence="6" id="KW-1185">Reference proteome</keyword>
<accession>A0ABN8HI22</accession>
<feature type="domain" description="Thil AANH" evidence="3">
    <location>
        <begin position="15"/>
        <end position="161"/>
    </location>
</feature>
<proteinExistence type="predicted"/>
<dbReference type="Pfam" id="PF02568">
    <property type="entry name" value="ThiI"/>
    <property type="match status" value="1"/>
</dbReference>
<dbReference type="Gene3D" id="3.40.50.620">
    <property type="entry name" value="HUPs"/>
    <property type="match status" value="1"/>
</dbReference>
<reference evidence="5 6" key="1">
    <citation type="submission" date="2022-03" db="EMBL/GenBank/DDBJ databases">
        <authorList>
            <person name="Koch H."/>
        </authorList>
    </citation>
    <scope>NUCLEOTIDE SEQUENCE [LARGE SCALE GENOMIC DNA]</scope>
    <source>
        <strain evidence="5 6">G1</strain>
    </source>
</reference>
<dbReference type="RefSeq" id="WP_305733156.1">
    <property type="nucleotide sequence ID" value="NZ_OW150024.1"/>
</dbReference>
<dbReference type="Pfam" id="PF18297">
    <property type="entry name" value="NFACT-R_2"/>
    <property type="match status" value="1"/>
</dbReference>
<evidence type="ECO:0000259" key="4">
    <source>
        <dbReference type="Pfam" id="PF18297"/>
    </source>
</evidence>
<evidence type="ECO:0000256" key="1">
    <source>
        <dbReference type="ARBA" id="ARBA00022741"/>
    </source>
</evidence>
<name>A0ABN8HI22_9BACT</name>
<sequence length="347" mass="38524">MSNPPYPQHPAAPPQRTAVALLSGGLDSTLAVKLMLEQGIRVVALNFTSPFCTCTSKSSGCKSEAVRVAQEFNIPITVKNKGIDYLEIVRAPRFGYGKGLNPCIDCRIFLLQKAGEFLRETGADFVITGEVLGQRPMSQRRDALLRIEQESGLAGLILRPLSARHFEPTIPENEGWVDREKLLAIEGRSRKEQIQLAEELDLGNYPCPAGGCMLTEPLFVPKLKDLFEQCDQLEMFDIKLLKTGRHFRLSPRHKLVLGRDERENDLLAAVARPEDTVLLWQDGTGPCGLLTGPEDPAVLDLAAALLLHHTKATPREESRVLVRHNGHEKTVSRMNDLEREAVTALRL</sequence>
<dbReference type="Proteomes" id="UP001295463">
    <property type="component" value="Chromosome"/>
</dbReference>
<evidence type="ECO:0000259" key="3">
    <source>
        <dbReference type="Pfam" id="PF02568"/>
    </source>
</evidence>
<dbReference type="InterPro" id="IPR020536">
    <property type="entry name" value="ThiI_AANH"/>
</dbReference>
<dbReference type="PANTHER" id="PTHR11933">
    <property type="entry name" value="TRNA 5-METHYLAMINOMETHYL-2-THIOURIDYLATE -METHYLTRANSFERASE"/>
    <property type="match status" value="1"/>
</dbReference>
<organism evidence="5 6">
    <name type="scientific">Trichlorobacter ammonificans</name>
    <dbReference type="NCBI Taxonomy" id="2916410"/>
    <lineage>
        <taxon>Bacteria</taxon>
        <taxon>Pseudomonadati</taxon>
        <taxon>Thermodesulfobacteriota</taxon>
        <taxon>Desulfuromonadia</taxon>
        <taxon>Geobacterales</taxon>
        <taxon>Geobacteraceae</taxon>
        <taxon>Trichlorobacter</taxon>
    </lineage>
</organism>
<protein>
    <submittedName>
        <fullName evidence="5">ThiI domain-containing protein</fullName>
    </submittedName>
</protein>
<evidence type="ECO:0000256" key="2">
    <source>
        <dbReference type="ARBA" id="ARBA00022840"/>
    </source>
</evidence>